<dbReference type="EMBL" id="JAJFAZ020000003">
    <property type="protein sequence ID" value="KAI5338248.1"/>
    <property type="molecule type" value="Genomic_DNA"/>
</dbReference>
<sequence>MALHTTRVPPSCFEIVSFINNAPCVLGTPKPCEARNAARIEVVSPRPARIAARIEVVFLRPTRMELMILRELTDQEWGMPKWTGFQFCDVLKLKSREISVWLIDNQYMTVMSIGKNYVWLDPSVRIRRQLKVTRCSHELESLRLLVYY</sequence>
<dbReference type="Proteomes" id="UP001054821">
    <property type="component" value="Chromosome 3"/>
</dbReference>
<evidence type="ECO:0000313" key="2">
    <source>
        <dbReference type="Proteomes" id="UP001054821"/>
    </source>
</evidence>
<proteinExistence type="predicted"/>
<evidence type="ECO:0000313" key="1">
    <source>
        <dbReference type="EMBL" id="KAI5338248.1"/>
    </source>
</evidence>
<dbReference type="AlphaFoldDB" id="A0AAD4W898"/>
<protein>
    <submittedName>
        <fullName evidence="1">Uncharacterized protein</fullName>
    </submittedName>
</protein>
<comment type="caution">
    <text evidence="1">The sequence shown here is derived from an EMBL/GenBank/DDBJ whole genome shotgun (WGS) entry which is preliminary data.</text>
</comment>
<keyword evidence="2" id="KW-1185">Reference proteome</keyword>
<gene>
    <name evidence="1" type="ORF">L3X38_017519</name>
</gene>
<organism evidence="1 2">
    <name type="scientific">Prunus dulcis</name>
    <name type="common">Almond</name>
    <name type="synonym">Amygdalus dulcis</name>
    <dbReference type="NCBI Taxonomy" id="3755"/>
    <lineage>
        <taxon>Eukaryota</taxon>
        <taxon>Viridiplantae</taxon>
        <taxon>Streptophyta</taxon>
        <taxon>Embryophyta</taxon>
        <taxon>Tracheophyta</taxon>
        <taxon>Spermatophyta</taxon>
        <taxon>Magnoliopsida</taxon>
        <taxon>eudicotyledons</taxon>
        <taxon>Gunneridae</taxon>
        <taxon>Pentapetalae</taxon>
        <taxon>rosids</taxon>
        <taxon>fabids</taxon>
        <taxon>Rosales</taxon>
        <taxon>Rosaceae</taxon>
        <taxon>Amygdaloideae</taxon>
        <taxon>Amygdaleae</taxon>
        <taxon>Prunus</taxon>
    </lineage>
</organism>
<name>A0AAD4W898_PRUDU</name>
<reference evidence="1 2" key="1">
    <citation type="journal article" date="2022" name="G3 (Bethesda)">
        <title>Whole-genome sequence and methylome profiling of the almond [Prunus dulcis (Mill.) D.A. Webb] cultivar 'Nonpareil'.</title>
        <authorList>
            <person name="D'Amico-Willman K.M."/>
            <person name="Ouma W.Z."/>
            <person name="Meulia T."/>
            <person name="Sideli G.M."/>
            <person name="Gradziel T.M."/>
            <person name="Fresnedo-Ramirez J."/>
        </authorList>
    </citation>
    <scope>NUCLEOTIDE SEQUENCE [LARGE SCALE GENOMIC DNA]</scope>
    <source>
        <strain evidence="1">Clone GOH B32 T37-40</strain>
    </source>
</reference>
<accession>A0AAD4W898</accession>